<proteinExistence type="predicted"/>
<comment type="caution">
    <text evidence="1">The sequence shown here is derived from an EMBL/GenBank/DDBJ whole genome shotgun (WGS) entry which is preliminary data.</text>
</comment>
<evidence type="ECO:0000313" key="1">
    <source>
        <dbReference type="EMBL" id="GIP54305.1"/>
    </source>
</evidence>
<dbReference type="EMBL" id="BOSL01000010">
    <property type="protein sequence ID" value="GIP54305.1"/>
    <property type="molecule type" value="Genomic_DNA"/>
</dbReference>
<evidence type="ECO:0000313" key="2">
    <source>
        <dbReference type="Proteomes" id="UP000679992"/>
    </source>
</evidence>
<sequence>MNRKSSRNIGIPMLVVAAVLLLSLLMMLSGCGKREPEPELTTQELHELYPGDIDNVDYIEIRDGSTGELVRIKDQAVIRDWVSEVRHFEFIPDPNQEDRVGYLYAVTLYEHEEAKLSFTPSSTNGHYYIHNEELKLKIKELFESMGG</sequence>
<dbReference type="Proteomes" id="UP000679992">
    <property type="component" value="Unassembled WGS sequence"/>
</dbReference>
<keyword evidence="2" id="KW-1185">Reference proteome</keyword>
<gene>
    <name evidence="1" type="ORF">J42TS3_33400</name>
</gene>
<dbReference type="PROSITE" id="PS51257">
    <property type="entry name" value="PROKAR_LIPOPROTEIN"/>
    <property type="match status" value="1"/>
</dbReference>
<evidence type="ECO:0008006" key="3">
    <source>
        <dbReference type="Google" id="ProtNLM"/>
    </source>
</evidence>
<name>A0ABQ4MEC0_9BACL</name>
<dbReference type="RefSeq" id="WP_213655616.1">
    <property type="nucleotide sequence ID" value="NZ_BOSL01000010.1"/>
</dbReference>
<reference evidence="1 2" key="1">
    <citation type="submission" date="2021-03" db="EMBL/GenBank/DDBJ databases">
        <title>Antimicrobial resistance genes in bacteria isolated from Japanese honey, and their potential for conferring macrolide and lincosamide resistance in the American foulbrood pathogen Paenibacillus larvae.</title>
        <authorList>
            <person name="Okamoto M."/>
            <person name="Kumagai M."/>
            <person name="Kanamori H."/>
            <person name="Takamatsu D."/>
        </authorList>
    </citation>
    <scope>NUCLEOTIDE SEQUENCE [LARGE SCALE GENOMIC DNA]</scope>
    <source>
        <strain evidence="1 2">J42TS3</strain>
    </source>
</reference>
<organism evidence="1 2">
    <name type="scientific">Paenibacillus vini</name>
    <dbReference type="NCBI Taxonomy" id="1476024"/>
    <lineage>
        <taxon>Bacteria</taxon>
        <taxon>Bacillati</taxon>
        <taxon>Bacillota</taxon>
        <taxon>Bacilli</taxon>
        <taxon>Bacillales</taxon>
        <taxon>Paenibacillaceae</taxon>
        <taxon>Paenibacillus</taxon>
    </lineage>
</organism>
<accession>A0ABQ4MEC0</accession>
<protein>
    <recommendedName>
        <fullName evidence="3">DUF4367 domain-containing protein</fullName>
    </recommendedName>
</protein>